<dbReference type="SMART" id="SM00671">
    <property type="entry name" value="SEL1"/>
    <property type="match status" value="4"/>
</dbReference>
<dbReference type="SUPFAM" id="SSF81901">
    <property type="entry name" value="HCP-like"/>
    <property type="match status" value="1"/>
</dbReference>
<sequence>MIDAPAPGRVDALDDMAARPTLVEVQLVLGQMHLDRREPTAALEWFRSAARGGDARAFNMLGRCHERGWGVRPSPATAARYYRKAADRGDVWALFNLADLHCRGEGVPQDDATAYALYAAAARRGHVKSLNMLGLFHECGRAVPADVGEAADFFRAAAEGGDCWGCFNHARTLIANGEIEAALIWFERAFHTGFSQFYRAMGEALAGLGDPRLSTIAARSLALAEHTAGDMP</sequence>
<dbReference type="PANTHER" id="PTHR11102">
    <property type="entry name" value="SEL-1-LIKE PROTEIN"/>
    <property type="match status" value="1"/>
</dbReference>
<evidence type="ECO:0000313" key="1">
    <source>
        <dbReference type="EMBL" id="MFG1375102.1"/>
    </source>
</evidence>
<keyword evidence="2" id="KW-1185">Reference proteome</keyword>
<dbReference type="InterPro" id="IPR011990">
    <property type="entry name" value="TPR-like_helical_dom_sf"/>
</dbReference>
<dbReference type="EMBL" id="JBAFVH010000021">
    <property type="protein sequence ID" value="MFG1375102.1"/>
    <property type="molecule type" value="Genomic_DNA"/>
</dbReference>
<evidence type="ECO:0000313" key="2">
    <source>
        <dbReference type="Proteomes" id="UP001604002"/>
    </source>
</evidence>
<dbReference type="Gene3D" id="1.25.40.10">
    <property type="entry name" value="Tetratricopeptide repeat domain"/>
    <property type="match status" value="1"/>
</dbReference>
<comment type="caution">
    <text evidence="1">The sequence shown here is derived from an EMBL/GenBank/DDBJ whole genome shotgun (WGS) entry which is preliminary data.</text>
</comment>
<dbReference type="Pfam" id="PF08238">
    <property type="entry name" value="Sel1"/>
    <property type="match status" value="5"/>
</dbReference>
<gene>
    <name evidence="1" type="ORF">V5F32_23245</name>
</gene>
<dbReference type="InterPro" id="IPR050767">
    <property type="entry name" value="Sel1_AlgK"/>
</dbReference>
<accession>A0ABW7A242</accession>
<reference evidence="1 2" key="1">
    <citation type="submission" date="2024-02" db="EMBL/GenBank/DDBJ databases">
        <title>Expansion and revision of Xanthobacter and proposal of Roseixanthobacter gen. nov.</title>
        <authorList>
            <person name="Soltysiak M.P.M."/>
            <person name="Jalihal A."/>
            <person name="Ory A."/>
            <person name="Chrisophersen C."/>
            <person name="Lee A.D."/>
            <person name="Boulton J."/>
            <person name="Springer M."/>
        </authorList>
    </citation>
    <scope>NUCLEOTIDE SEQUENCE [LARGE SCALE GENOMIC DNA]</scope>
    <source>
        <strain evidence="1 2">23A</strain>
    </source>
</reference>
<dbReference type="RefSeq" id="WP_393994629.1">
    <property type="nucleotide sequence ID" value="NZ_JBAFVH010000021.1"/>
</dbReference>
<organism evidence="1 2">
    <name type="scientific">Xanthobacter oligotrophicus</name>
    <dbReference type="NCBI Taxonomy" id="2607286"/>
    <lineage>
        <taxon>Bacteria</taxon>
        <taxon>Pseudomonadati</taxon>
        <taxon>Pseudomonadota</taxon>
        <taxon>Alphaproteobacteria</taxon>
        <taxon>Hyphomicrobiales</taxon>
        <taxon>Xanthobacteraceae</taxon>
        <taxon>Xanthobacter</taxon>
    </lineage>
</organism>
<protein>
    <submittedName>
        <fullName evidence="1">Tetratricopeptide repeat protein</fullName>
    </submittedName>
</protein>
<proteinExistence type="predicted"/>
<dbReference type="PANTHER" id="PTHR11102:SF160">
    <property type="entry name" value="ERAD-ASSOCIATED E3 UBIQUITIN-PROTEIN LIGASE COMPONENT HRD3"/>
    <property type="match status" value="1"/>
</dbReference>
<dbReference type="InterPro" id="IPR006597">
    <property type="entry name" value="Sel1-like"/>
</dbReference>
<name>A0ABW7A242_9HYPH</name>
<dbReference type="Proteomes" id="UP001604002">
    <property type="component" value="Unassembled WGS sequence"/>
</dbReference>